<organism evidence="13">
    <name type="scientific">marine metagenome</name>
    <dbReference type="NCBI Taxonomy" id="408172"/>
    <lineage>
        <taxon>unclassified sequences</taxon>
        <taxon>metagenomes</taxon>
        <taxon>ecological metagenomes</taxon>
    </lineage>
</organism>
<evidence type="ECO:0000256" key="8">
    <source>
        <dbReference type="ARBA" id="ARBA00022989"/>
    </source>
</evidence>
<feature type="transmembrane region" description="Helical" evidence="12">
    <location>
        <begin position="92"/>
        <end position="115"/>
    </location>
</feature>
<evidence type="ECO:0000256" key="10">
    <source>
        <dbReference type="ARBA" id="ARBA00032707"/>
    </source>
</evidence>
<keyword evidence="9 12" id="KW-0472">Membrane</keyword>
<name>A0A382H048_9ZZZZ</name>
<evidence type="ECO:0000256" key="6">
    <source>
        <dbReference type="ARBA" id="ARBA00022692"/>
    </source>
</evidence>
<keyword evidence="8 12" id="KW-1133">Transmembrane helix</keyword>
<evidence type="ECO:0000256" key="2">
    <source>
        <dbReference type="ARBA" id="ARBA00010621"/>
    </source>
</evidence>
<keyword evidence="7" id="KW-0378">Hydrolase</keyword>
<keyword evidence="6 12" id="KW-0812">Transmembrane</keyword>
<evidence type="ECO:0000256" key="5">
    <source>
        <dbReference type="ARBA" id="ARBA00022475"/>
    </source>
</evidence>
<evidence type="ECO:0000313" key="13">
    <source>
        <dbReference type="EMBL" id="SVB80163.1"/>
    </source>
</evidence>
<evidence type="ECO:0000256" key="4">
    <source>
        <dbReference type="ARBA" id="ARBA00021581"/>
    </source>
</evidence>
<evidence type="ECO:0000256" key="12">
    <source>
        <dbReference type="SAM" id="Phobius"/>
    </source>
</evidence>
<evidence type="ECO:0000256" key="1">
    <source>
        <dbReference type="ARBA" id="ARBA00004651"/>
    </source>
</evidence>
<evidence type="ECO:0000256" key="11">
    <source>
        <dbReference type="ARBA" id="ARBA00047594"/>
    </source>
</evidence>
<dbReference type="InterPro" id="IPR003824">
    <property type="entry name" value="UppP"/>
</dbReference>
<dbReference type="EMBL" id="UINC01058187">
    <property type="protein sequence ID" value="SVB80163.1"/>
    <property type="molecule type" value="Genomic_DNA"/>
</dbReference>
<comment type="subcellular location">
    <subcellularLocation>
        <location evidence="1">Cell membrane</location>
        <topology evidence="1">Multi-pass membrane protein</topology>
    </subcellularLocation>
</comment>
<dbReference type="PANTHER" id="PTHR30622">
    <property type="entry name" value="UNDECAPRENYL-DIPHOSPHATASE"/>
    <property type="match status" value="1"/>
</dbReference>
<proteinExistence type="inferred from homology"/>
<comment type="catalytic activity">
    <reaction evidence="11">
        <text>di-trans,octa-cis-undecaprenyl diphosphate + H2O = di-trans,octa-cis-undecaprenyl phosphate + phosphate + H(+)</text>
        <dbReference type="Rhea" id="RHEA:28094"/>
        <dbReference type="ChEBI" id="CHEBI:15377"/>
        <dbReference type="ChEBI" id="CHEBI:15378"/>
        <dbReference type="ChEBI" id="CHEBI:43474"/>
        <dbReference type="ChEBI" id="CHEBI:58405"/>
        <dbReference type="ChEBI" id="CHEBI:60392"/>
        <dbReference type="EC" id="3.6.1.27"/>
    </reaction>
</comment>
<feature type="transmembrane region" description="Helical" evidence="12">
    <location>
        <begin position="121"/>
        <end position="138"/>
    </location>
</feature>
<dbReference type="Pfam" id="PF02673">
    <property type="entry name" value="BacA"/>
    <property type="match status" value="1"/>
</dbReference>
<protein>
    <recommendedName>
        <fullName evidence="4">Undecaprenyl-diphosphatase</fullName>
        <ecNumber evidence="3">3.6.1.27</ecNumber>
    </recommendedName>
    <alternativeName>
        <fullName evidence="10">Undecaprenyl pyrophosphate phosphatase</fullName>
    </alternativeName>
</protein>
<evidence type="ECO:0000256" key="3">
    <source>
        <dbReference type="ARBA" id="ARBA00012374"/>
    </source>
</evidence>
<evidence type="ECO:0000256" key="9">
    <source>
        <dbReference type="ARBA" id="ARBA00023136"/>
    </source>
</evidence>
<dbReference type="EC" id="3.6.1.27" evidence="3"/>
<dbReference type="GO" id="GO:0050380">
    <property type="term" value="F:undecaprenyl-diphosphatase activity"/>
    <property type="evidence" value="ECO:0007669"/>
    <property type="project" value="UniProtKB-EC"/>
</dbReference>
<gene>
    <name evidence="13" type="ORF">METZ01_LOCUS233017</name>
</gene>
<dbReference type="AlphaFoldDB" id="A0A382H048"/>
<reference evidence="13" key="1">
    <citation type="submission" date="2018-05" db="EMBL/GenBank/DDBJ databases">
        <authorList>
            <person name="Lanie J.A."/>
            <person name="Ng W.-L."/>
            <person name="Kazmierczak K.M."/>
            <person name="Andrzejewski T.M."/>
            <person name="Davidsen T.M."/>
            <person name="Wayne K.J."/>
            <person name="Tettelin H."/>
            <person name="Glass J.I."/>
            <person name="Rusch D."/>
            <person name="Podicherti R."/>
            <person name="Tsui H.-C.T."/>
            <person name="Winkler M.E."/>
        </authorList>
    </citation>
    <scope>NUCLEOTIDE SEQUENCE</scope>
</reference>
<evidence type="ECO:0000256" key="7">
    <source>
        <dbReference type="ARBA" id="ARBA00022801"/>
    </source>
</evidence>
<feature type="non-terminal residue" evidence="13">
    <location>
        <position position="171"/>
    </location>
</feature>
<comment type="similarity">
    <text evidence="2">Belongs to the UppP family.</text>
</comment>
<dbReference type="GO" id="GO:0005886">
    <property type="term" value="C:plasma membrane"/>
    <property type="evidence" value="ECO:0007669"/>
    <property type="project" value="UniProtKB-SubCell"/>
</dbReference>
<accession>A0A382H048</accession>
<feature type="transmembrane region" description="Helical" evidence="12">
    <location>
        <begin position="48"/>
        <end position="65"/>
    </location>
</feature>
<dbReference type="PANTHER" id="PTHR30622:SF4">
    <property type="entry name" value="UNDECAPRENYL-DIPHOSPHATASE"/>
    <property type="match status" value="1"/>
</dbReference>
<sequence length="171" mass="17953">MSLLHALILGIVQGFTEFLPVSSSGHLALVPWLFGWDDFGGDQSLENAFDVALHLGTLVGVIAYLRDDIRRYGVALLSSAAGRPHDISEARVGGLLLVTAVPTGLIGVLVLSSTADLGDRTWLVAVCLIGFGLLLGAADRRPGDRDPDSLRVRDALVLGLAQGLAFQPGVS</sequence>
<keyword evidence="5" id="KW-1003">Cell membrane</keyword>